<keyword evidence="3" id="KW-1185">Reference proteome</keyword>
<protein>
    <submittedName>
        <fullName evidence="2">Uncharacterized protein</fullName>
    </submittedName>
</protein>
<dbReference type="OrthoDB" id="4590138at2759"/>
<comment type="caution">
    <text evidence="2">The sequence shown here is derived from an EMBL/GenBank/DDBJ whole genome shotgun (WGS) entry which is preliminary data.</text>
</comment>
<dbReference type="STRING" id="56484.A0A1Y2F2T4"/>
<feature type="region of interest" description="Disordered" evidence="1">
    <location>
        <begin position="33"/>
        <end position="88"/>
    </location>
</feature>
<sequence length="150" mass="15917">MSLRVLLHTTAAFALTGAFIRLTTTSQLRTYTRMTTDTSPKLAEAQDASGPSGSMTGASSVAQGAAQAKEPLLLPSSEEAGDGHNLQVGGDKVVLDSLGPIVLNTDGSLSRIGNWDQMTEPERCATKRMVAKRNLARKKMLEAKEQAESV</sequence>
<evidence type="ECO:0000256" key="1">
    <source>
        <dbReference type="SAM" id="MobiDB-lite"/>
    </source>
</evidence>
<dbReference type="PANTHER" id="PTHR39474:SF1">
    <property type="entry name" value="FUNGAL SPECIFIC TRANSCRIPTION FACTOR"/>
    <property type="match status" value="1"/>
</dbReference>
<evidence type="ECO:0000313" key="3">
    <source>
        <dbReference type="Proteomes" id="UP000193685"/>
    </source>
</evidence>
<dbReference type="GeneID" id="63786480"/>
<dbReference type="EMBL" id="MCFI01000018">
    <property type="protein sequence ID" value="ORY78208.1"/>
    <property type="molecule type" value="Genomic_DNA"/>
</dbReference>
<evidence type="ECO:0000313" key="2">
    <source>
        <dbReference type="EMBL" id="ORY78208.1"/>
    </source>
</evidence>
<feature type="compositionally biased region" description="Low complexity" evidence="1">
    <location>
        <begin position="57"/>
        <end position="68"/>
    </location>
</feature>
<name>A0A1Y2F2T4_PROLT</name>
<accession>A0A1Y2F2T4</accession>
<reference evidence="2 3" key="1">
    <citation type="submission" date="2016-07" db="EMBL/GenBank/DDBJ databases">
        <title>Pervasive Adenine N6-methylation of Active Genes in Fungi.</title>
        <authorList>
            <consortium name="DOE Joint Genome Institute"/>
            <person name="Mondo S.J."/>
            <person name="Dannebaum R.O."/>
            <person name="Kuo R.C."/>
            <person name="Labutti K."/>
            <person name="Haridas S."/>
            <person name="Kuo A."/>
            <person name="Salamov A."/>
            <person name="Ahrendt S.R."/>
            <person name="Lipzen A."/>
            <person name="Sullivan W."/>
            <person name="Andreopoulos W.B."/>
            <person name="Clum A."/>
            <person name="Lindquist E."/>
            <person name="Daum C."/>
            <person name="Ramamoorthy G.K."/>
            <person name="Gryganskyi A."/>
            <person name="Culley D."/>
            <person name="Magnuson J.K."/>
            <person name="James T.Y."/>
            <person name="O'Malley M.A."/>
            <person name="Stajich J.E."/>
            <person name="Spatafora J.W."/>
            <person name="Visel A."/>
            <person name="Grigoriev I.V."/>
        </authorList>
    </citation>
    <scope>NUCLEOTIDE SEQUENCE [LARGE SCALE GENOMIC DNA]</scope>
    <source>
        <strain evidence="2 3">12-1054</strain>
    </source>
</reference>
<organism evidence="2 3">
    <name type="scientific">Protomyces lactucae-debilis</name>
    <dbReference type="NCBI Taxonomy" id="2754530"/>
    <lineage>
        <taxon>Eukaryota</taxon>
        <taxon>Fungi</taxon>
        <taxon>Dikarya</taxon>
        <taxon>Ascomycota</taxon>
        <taxon>Taphrinomycotina</taxon>
        <taxon>Taphrinomycetes</taxon>
        <taxon>Taphrinales</taxon>
        <taxon>Protomycetaceae</taxon>
        <taxon>Protomyces</taxon>
    </lineage>
</organism>
<dbReference type="Proteomes" id="UP000193685">
    <property type="component" value="Unassembled WGS sequence"/>
</dbReference>
<dbReference type="OMA" id="PERCATK"/>
<dbReference type="PANTHER" id="PTHR39474">
    <property type="entry name" value="UNNAMED PRODUCT"/>
    <property type="match status" value="1"/>
</dbReference>
<dbReference type="AlphaFoldDB" id="A0A1Y2F2T4"/>
<proteinExistence type="predicted"/>
<dbReference type="RefSeq" id="XP_040723319.1">
    <property type="nucleotide sequence ID" value="XM_040869881.1"/>
</dbReference>
<gene>
    <name evidence="2" type="ORF">BCR37DRAFT_382480</name>
</gene>